<reference evidence="1" key="2">
    <citation type="submission" date="2020-09" db="EMBL/GenBank/DDBJ databases">
        <authorList>
            <person name="Sun Q."/>
            <person name="Ohkuma M."/>
        </authorList>
    </citation>
    <scope>NUCLEOTIDE SEQUENCE</scope>
    <source>
        <strain evidence="1">JCM 4122</strain>
    </source>
</reference>
<dbReference type="AlphaFoldDB" id="A0A919BJD4"/>
<evidence type="ECO:0000313" key="2">
    <source>
        <dbReference type="Proteomes" id="UP000632849"/>
    </source>
</evidence>
<sequence length="57" mass="5513">MVEDGRGAGGLLVAFAGAVKHGPEPAEAFVADPVAGRFAPRAAAPEAAGNRPALGSS</sequence>
<gene>
    <name evidence="1" type="ORF">GCM10017667_26420</name>
</gene>
<organism evidence="1 2">
    <name type="scientific">Streptomyces filamentosus</name>
    <name type="common">Streptomyces roseosporus</name>
    <dbReference type="NCBI Taxonomy" id="67294"/>
    <lineage>
        <taxon>Bacteria</taxon>
        <taxon>Bacillati</taxon>
        <taxon>Actinomycetota</taxon>
        <taxon>Actinomycetes</taxon>
        <taxon>Kitasatosporales</taxon>
        <taxon>Streptomycetaceae</taxon>
        <taxon>Streptomyces</taxon>
    </lineage>
</organism>
<accession>A0A919BJD4</accession>
<dbReference type="EMBL" id="BNBE01000001">
    <property type="protein sequence ID" value="GHF94980.1"/>
    <property type="molecule type" value="Genomic_DNA"/>
</dbReference>
<dbReference type="Proteomes" id="UP000632849">
    <property type="component" value="Unassembled WGS sequence"/>
</dbReference>
<protein>
    <submittedName>
        <fullName evidence="1">Uncharacterized protein</fullName>
    </submittedName>
</protein>
<evidence type="ECO:0000313" key="1">
    <source>
        <dbReference type="EMBL" id="GHF94980.1"/>
    </source>
</evidence>
<name>A0A919BJD4_STRFL</name>
<reference evidence="1" key="1">
    <citation type="journal article" date="2014" name="Int. J. Syst. Evol. Microbiol.">
        <title>Complete genome sequence of Corynebacterium casei LMG S-19264T (=DSM 44701T), isolated from a smear-ripened cheese.</title>
        <authorList>
            <consortium name="US DOE Joint Genome Institute (JGI-PGF)"/>
            <person name="Walter F."/>
            <person name="Albersmeier A."/>
            <person name="Kalinowski J."/>
            <person name="Ruckert C."/>
        </authorList>
    </citation>
    <scope>NUCLEOTIDE SEQUENCE</scope>
    <source>
        <strain evidence="1">JCM 4122</strain>
    </source>
</reference>
<proteinExistence type="predicted"/>
<comment type="caution">
    <text evidence="1">The sequence shown here is derived from an EMBL/GenBank/DDBJ whole genome shotgun (WGS) entry which is preliminary data.</text>
</comment>
<keyword evidence="2" id="KW-1185">Reference proteome</keyword>